<dbReference type="CDD" id="cd11386">
    <property type="entry name" value="MCP_signal"/>
    <property type="match status" value="1"/>
</dbReference>
<evidence type="ECO:0000259" key="5">
    <source>
        <dbReference type="PROSITE" id="PS50111"/>
    </source>
</evidence>
<dbReference type="KEGG" id="amic:Ami3637_11575"/>
<dbReference type="CDD" id="cd06225">
    <property type="entry name" value="HAMP"/>
    <property type="match status" value="1"/>
</dbReference>
<keyword evidence="4" id="KW-0472">Membrane</keyword>
<feature type="transmembrane region" description="Helical" evidence="4">
    <location>
        <begin position="7"/>
        <end position="29"/>
    </location>
</feature>
<dbReference type="RefSeq" id="WP_162362724.1">
    <property type="nucleotide sequence ID" value="NZ_CP047591.1"/>
</dbReference>
<reference evidence="7 8" key="1">
    <citation type="submission" date="2020-01" db="EMBL/GenBank/DDBJ databases">
        <title>Genomic analysis of Aminipila sp. CBA3637.</title>
        <authorList>
            <person name="Kim Y.B."/>
            <person name="Roh S.W."/>
        </authorList>
    </citation>
    <scope>NUCLEOTIDE SEQUENCE [LARGE SCALE GENOMIC DNA]</scope>
    <source>
        <strain evidence="7 8">CBA3637</strain>
    </source>
</reference>
<keyword evidence="8" id="KW-1185">Reference proteome</keyword>
<evidence type="ECO:0000313" key="7">
    <source>
        <dbReference type="EMBL" id="QHI72957.1"/>
    </source>
</evidence>
<accession>A0A6P1MGD4</accession>
<dbReference type="Pfam" id="PF00672">
    <property type="entry name" value="HAMP"/>
    <property type="match status" value="1"/>
</dbReference>
<dbReference type="GO" id="GO:0007165">
    <property type="term" value="P:signal transduction"/>
    <property type="evidence" value="ECO:0007669"/>
    <property type="project" value="UniProtKB-KW"/>
</dbReference>
<keyword evidence="4" id="KW-0812">Transmembrane</keyword>
<evidence type="ECO:0000256" key="2">
    <source>
        <dbReference type="ARBA" id="ARBA00029447"/>
    </source>
</evidence>
<name>A0A6P1MGD4_9FIRM</name>
<dbReference type="Pfam" id="PF18947">
    <property type="entry name" value="HAMP_2"/>
    <property type="match status" value="1"/>
</dbReference>
<dbReference type="GO" id="GO:0005886">
    <property type="term" value="C:plasma membrane"/>
    <property type="evidence" value="ECO:0007669"/>
    <property type="project" value="TreeGrafter"/>
</dbReference>
<dbReference type="Gene3D" id="1.10.8.500">
    <property type="entry name" value="HAMP domain in histidine kinase"/>
    <property type="match status" value="1"/>
</dbReference>
<proteinExistence type="inferred from homology"/>
<feature type="domain" description="Methyl-accepting transducer" evidence="5">
    <location>
        <begin position="309"/>
        <end position="538"/>
    </location>
</feature>
<dbReference type="PANTHER" id="PTHR43531">
    <property type="entry name" value="PROTEIN ICFG"/>
    <property type="match status" value="1"/>
</dbReference>
<dbReference type="InterPro" id="IPR003660">
    <property type="entry name" value="HAMP_dom"/>
</dbReference>
<dbReference type="Gene3D" id="1.10.287.950">
    <property type="entry name" value="Methyl-accepting chemotaxis protein"/>
    <property type="match status" value="1"/>
</dbReference>
<evidence type="ECO:0000256" key="1">
    <source>
        <dbReference type="ARBA" id="ARBA00022500"/>
    </source>
</evidence>
<feature type="domain" description="HAMP" evidence="6">
    <location>
        <begin position="207"/>
        <end position="259"/>
    </location>
</feature>
<organism evidence="7 8">
    <name type="scientific">Aminipila terrae</name>
    <dbReference type="NCBI Taxonomy" id="2697030"/>
    <lineage>
        <taxon>Bacteria</taxon>
        <taxon>Bacillati</taxon>
        <taxon>Bacillota</taxon>
        <taxon>Clostridia</taxon>
        <taxon>Peptostreptococcales</taxon>
        <taxon>Anaerovoracaceae</taxon>
        <taxon>Aminipila</taxon>
    </lineage>
</organism>
<dbReference type="PRINTS" id="PR00260">
    <property type="entry name" value="CHEMTRNSDUCR"/>
</dbReference>
<dbReference type="InterPro" id="IPR004089">
    <property type="entry name" value="MCPsignal_dom"/>
</dbReference>
<evidence type="ECO:0000259" key="6">
    <source>
        <dbReference type="PROSITE" id="PS50885"/>
    </source>
</evidence>
<feature type="transmembrane region" description="Helical" evidence="4">
    <location>
        <begin position="182"/>
        <end position="205"/>
    </location>
</feature>
<keyword evidence="4" id="KW-1133">Transmembrane helix</keyword>
<dbReference type="SUPFAM" id="SSF58104">
    <property type="entry name" value="Methyl-accepting chemotaxis protein (MCP) signaling domain"/>
    <property type="match status" value="1"/>
</dbReference>
<dbReference type="PROSITE" id="PS50885">
    <property type="entry name" value="HAMP"/>
    <property type="match status" value="1"/>
</dbReference>
<sequence length="558" mass="60299">MKIGKKLIITFVLVAIISSIGGVVGLYVMTHMNTDYGKALVNYGFAQGNIGRFNAELNNTRVLLRNIIIDTDVQQMKNDREAITKSFDKMNTYLAMVEKSIDSDKEKKEYQNIKDNIEKINSIADQEINLAMQNKNAEAFSFLMEKGTPVVSNISASVETLMNEKTTTGNQLADELSAQGKMATIFILVVIFISLAVSFIIALIISRGISKPVTEMAYAAERMAEGDLSMQINIDSEDEIGQLGAAFIKSNQMISAYINDIKANLGKMAQGDLNIKMQQDFKGDFIELKNSMHSIAISLNDALTKINQAAEQVATGSDQVSDGSQALAQGATEQASTVEELSASIEEISDHIKKNAEHAAGASENVNLVSEEIEVSNNHMTEMVSAMAQINDSSSQIGKIIKTIEDIAFQTNILALNAAVEAARAGTAGKGFAVVADEVRNLATKSAEAAKDTTTLIENSMKQVENGTKIADETAESLRKVVERAKAVANIVENISQVSNRQSNAINEVTLGVEQISSVVQTNAATAEESAAASEELSGQAQTMKELVERFKLRNETV</sequence>
<dbReference type="InterPro" id="IPR024478">
    <property type="entry name" value="HlyB_4HB_MCP"/>
</dbReference>
<dbReference type="FunFam" id="1.10.287.950:FF:000001">
    <property type="entry name" value="Methyl-accepting chemotaxis sensory transducer"/>
    <property type="match status" value="1"/>
</dbReference>
<evidence type="ECO:0000313" key="8">
    <source>
        <dbReference type="Proteomes" id="UP000463883"/>
    </source>
</evidence>
<dbReference type="PROSITE" id="PS50111">
    <property type="entry name" value="CHEMOTAXIS_TRANSDUC_2"/>
    <property type="match status" value="1"/>
</dbReference>
<dbReference type="GO" id="GO:0004888">
    <property type="term" value="F:transmembrane signaling receptor activity"/>
    <property type="evidence" value="ECO:0007669"/>
    <property type="project" value="InterPro"/>
</dbReference>
<dbReference type="SMART" id="SM00304">
    <property type="entry name" value="HAMP"/>
    <property type="match status" value="1"/>
</dbReference>
<keyword evidence="3" id="KW-0807">Transducer</keyword>
<dbReference type="GO" id="GO:0006935">
    <property type="term" value="P:chemotaxis"/>
    <property type="evidence" value="ECO:0007669"/>
    <property type="project" value="UniProtKB-KW"/>
</dbReference>
<dbReference type="Pfam" id="PF12729">
    <property type="entry name" value="4HB_MCP_1"/>
    <property type="match status" value="1"/>
</dbReference>
<evidence type="ECO:0000256" key="3">
    <source>
        <dbReference type="PROSITE-ProRule" id="PRU00284"/>
    </source>
</evidence>
<dbReference type="Proteomes" id="UP000463883">
    <property type="component" value="Chromosome"/>
</dbReference>
<dbReference type="EMBL" id="CP047591">
    <property type="protein sequence ID" value="QHI72957.1"/>
    <property type="molecule type" value="Genomic_DNA"/>
</dbReference>
<dbReference type="AlphaFoldDB" id="A0A6P1MGD4"/>
<dbReference type="PANTHER" id="PTHR43531:SF11">
    <property type="entry name" value="METHYL-ACCEPTING CHEMOTAXIS PROTEIN 3"/>
    <property type="match status" value="1"/>
</dbReference>
<comment type="similarity">
    <text evidence="2">Belongs to the methyl-accepting chemotaxis (MCP) protein family.</text>
</comment>
<evidence type="ECO:0000256" key="4">
    <source>
        <dbReference type="SAM" id="Phobius"/>
    </source>
</evidence>
<keyword evidence="1" id="KW-0145">Chemotaxis</keyword>
<protein>
    <submittedName>
        <fullName evidence="7">HAMP domain-containing protein</fullName>
    </submittedName>
</protein>
<gene>
    <name evidence="7" type="ORF">Ami3637_11575</name>
</gene>
<dbReference type="SMART" id="SM00283">
    <property type="entry name" value="MA"/>
    <property type="match status" value="1"/>
</dbReference>
<dbReference type="InterPro" id="IPR004090">
    <property type="entry name" value="Chemotax_Me-accpt_rcpt"/>
</dbReference>
<dbReference type="InterPro" id="IPR051310">
    <property type="entry name" value="MCP_chemotaxis"/>
</dbReference>
<dbReference type="Pfam" id="PF00015">
    <property type="entry name" value="MCPsignal"/>
    <property type="match status" value="1"/>
</dbReference>